<reference evidence="3" key="1">
    <citation type="submission" date="2016-06" db="UniProtKB">
        <authorList>
            <consortium name="WormBaseParasite"/>
        </authorList>
    </citation>
    <scope>IDENTIFICATION</scope>
</reference>
<proteinExistence type="predicted"/>
<sequence>MGQSKLNQGNREIDLVVTLTMRLNVQTLVLVVLSLSTFQPDRVGASYCRGCPDVFDHFLARPRAATQVVHIDPREYTRWNSTLFNPFGEPIFQDETVYLMFNNNRLPIATDLGTLNLSSLPRLTTFIPLVDLKDTINTIYENWIKYTVKANSTSNEPILCLRLDSLHYLMRFIGLL</sequence>
<gene>
    <name evidence="1" type="ORF">ECPE_LOCUS10617</name>
</gene>
<evidence type="ECO:0000313" key="2">
    <source>
        <dbReference type="Proteomes" id="UP000272942"/>
    </source>
</evidence>
<evidence type="ECO:0000313" key="3">
    <source>
        <dbReference type="WBParaSite" id="ECPE_0001065001-mRNA-1"/>
    </source>
</evidence>
<dbReference type="AlphaFoldDB" id="A0A183AUI3"/>
<protein>
    <submittedName>
        <fullName evidence="3">DUF3088 family protein</fullName>
    </submittedName>
</protein>
<keyword evidence="2" id="KW-1185">Reference proteome</keyword>
<reference evidence="1 2" key="2">
    <citation type="submission" date="2018-11" db="EMBL/GenBank/DDBJ databases">
        <authorList>
            <consortium name="Pathogen Informatics"/>
        </authorList>
    </citation>
    <scope>NUCLEOTIDE SEQUENCE [LARGE SCALE GENOMIC DNA]</scope>
    <source>
        <strain evidence="1 2">Egypt</strain>
    </source>
</reference>
<organism evidence="3">
    <name type="scientific">Echinostoma caproni</name>
    <dbReference type="NCBI Taxonomy" id="27848"/>
    <lineage>
        <taxon>Eukaryota</taxon>
        <taxon>Metazoa</taxon>
        <taxon>Spiralia</taxon>
        <taxon>Lophotrochozoa</taxon>
        <taxon>Platyhelminthes</taxon>
        <taxon>Trematoda</taxon>
        <taxon>Digenea</taxon>
        <taxon>Plagiorchiida</taxon>
        <taxon>Echinostomata</taxon>
        <taxon>Echinostomatoidea</taxon>
        <taxon>Echinostomatidae</taxon>
        <taxon>Echinostoma</taxon>
    </lineage>
</organism>
<evidence type="ECO:0000313" key="1">
    <source>
        <dbReference type="EMBL" id="VDP87346.1"/>
    </source>
</evidence>
<dbReference type="OrthoDB" id="6310872at2759"/>
<dbReference type="WBParaSite" id="ECPE_0001065001-mRNA-1">
    <property type="protein sequence ID" value="ECPE_0001065001-mRNA-1"/>
    <property type="gene ID" value="ECPE_0001065001"/>
</dbReference>
<name>A0A183AUI3_9TREM</name>
<dbReference type="EMBL" id="UZAN01049381">
    <property type="protein sequence ID" value="VDP87346.1"/>
    <property type="molecule type" value="Genomic_DNA"/>
</dbReference>
<dbReference type="Proteomes" id="UP000272942">
    <property type="component" value="Unassembled WGS sequence"/>
</dbReference>
<accession>A0A183AUI3</accession>